<protein>
    <recommendedName>
        <fullName evidence="5">Integral membrane protein</fullName>
    </recommendedName>
</protein>
<keyword evidence="2" id="KW-1133">Transmembrane helix</keyword>
<accession>A0A225AVL5</accession>
<sequence>MDRMERVEDTADNGVSASLQPPSQEAFPGLPQDIDYQPPATRSPRLRRRSRQPSIRLRRLSSASSIHPQDDTSASEPAAQGTPQPAEQQSAIHARNDAEDSWQANRRRSNSEPRPGRWSGPPLVVSPGMQTSSQHPMSPVTEETGRPSMDLYNVERFAALNSISPAATATAERPQDGEEGLSARGQEHEHTQEQEQPSNLASPDRASGPGMLRRASNAALSAFGRNRASTLAAPISAQRHLAADEYDSRIVDLLDVIDPEVSTLSTLTNVQNSLFVPDLGGLLNRTPTYNLTRRPSKVPESHELTKTTTEPVATVAPPLQRPQLVSSISSMIEDEPFAILPDGATLEGWSKQDIEELNDHVRHMLHSRRSKFKRAMKGFGQYISKPLGFLVTLYATLITLFGLAWVLFLIGWINVGGRQSYIINVIDNVLVALFAVMGDGLAPFRAVDTYHMIYIAHYHHLTWRLRKKRTLPDLHDENDLPSHREEDCPDVERADDKKAPMEFSILTPLQQKRLEHHQRKFSKSHTFYKPHETATHHAFPLRMLVAIVVILDCHSLLQISLGACTWGISYHVRPFALTTVILCCSITCNITGGVLIMIGDRISRKKDVIERMSIQGLTGEAMKKMEKRKKEEELRKSESLIEPYPDT</sequence>
<dbReference type="GeneID" id="31006845"/>
<feature type="transmembrane region" description="Helical" evidence="2">
    <location>
        <begin position="575"/>
        <end position="598"/>
    </location>
</feature>
<gene>
    <name evidence="3" type="ORF">UA08_07089</name>
</gene>
<dbReference type="InterPro" id="IPR021369">
    <property type="entry name" value="DUF2985"/>
</dbReference>
<feature type="region of interest" description="Disordered" evidence="1">
    <location>
        <begin position="1"/>
        <end position="146"/>
    </location>
</feature>
<keyword evidence="2" id="KW-0812">Transmembrane</keyword>
<name>A0A225AVL5_TALAT</name>
<evidence type="ECO:0008006" key="5">
    <source>
        <dbReference type="Google" id="ProtNLM"/>
    </source>
</evidence>
<feature type="transmembrane region" description="Helical" evidence="2">
    <location>
        <begin position="387"/>
        <end position="415"/>
    </location>
</feature>
<feature type="region of interest" description="Disordered" evidence="1">
    <location>
        <begin position="165"/>
        <end position="211"/>
    </location>
</feature>
<feature type="compositionally biased region" description="Basic and acidic residues" evidence="1">
    <location>
        <begin position="622"/>
        <end position="639"/>
    </location>
</feature>
<feature type="transmembrane region" description="Helical" evidence="2">
    <location>
        <begin position="421"/>
        <end position="442"/>
    </location>
</feature>
<dbReference type="RefSeq" id="XP_020117648.1">
    <property type="nucleotide sequence ID" value="XM_020261993.1"/>
</dbReference>
<organism evidence="3 4">
    <name type="scientific">Talaromyces atroroseus</name>
    <dbReference type="NCBI Taxonomy" id="1441469"/>
    <lineage>
        <taxon>Eukaryota</taxon>
        <taxon>Fungi</taxon>
        <taxon>Dikarya</taxon>
        <taxon>Ascomycota</taxon>
        <taxon>Pezizomycotina</taxon>
        <taxon>Eurotiomycetes</taxon>
        <taxon>Eurotiomycetidae</taxon>
        <taxon>Eurotiales</taxon>
        <taxon>Trichocomaceae</taxon>
        <taxon>Talaromyces</taxon>
        <taxon>Talaromyces sect. Trachyspermi</taxon>
    </lineage>
</organism>
<dbReference type="Pfam" id="PF11204">
    <property type="entry name" value="DUF2985"/>
    <property type="match status" value="1"/>
</dbReference>
<dbReference type="PANTHER" id="PTHR35872">
    <property type="entry name" value="INTEGRAL MEMBRANE PROTEIN (AFU_ORTHOLOGUE AFUA_5G07110)"/>
    <property type="match status" value="1"/>
</dbReference>
<reference evidence="3 4" key="1">
    <citation type="submission" date="2015-06" db="EMBL/GenBank/DDBJ databases">
        <title>Talaromyces atroroseus IBT 11181 draft genome.</title>
        <authorList>
            <person name="Rasmussen K.B."/>
            <person name="Rasmussen S."/>
            <person name="Petersen B."/>
            <person name="Sicheritz-Ponten T."/>
            <person name="Mortensen U.H."/>
            <person name="Thrane U."/>
        </authorList>
    </citation>
    <scope>NUCLEOTIDE SEQUENCE [LARGE SCALE GENOMIC DNA]</scope>
    <source>
        <strain evidence="3 4">IBT 11181</strain>
    </source>
</reference>
<feature type="compositionally biased region" description="Basic residues" evidence="1">
    <location>
        <begin position="44"/>
        <end position="59"/>
    </location>
</feature>
<comment type="caution">
    <text evidence="3">The sequence shown here is derived from an EMBL/GenBank/DDBJ whole genome shotgun (WGS) entry which is preliminary data.</text>
</comment>
<evidence type="ECO:0000313" key="4">
    <source>
        <dbReference type="Proteomes" id="UP000214365"/>
    </source>
</evidence>
<keyword evidence="2" id="KW-0472">Membrane</keyword>
<feature type="compositionally biased region" description="Polar residues" evidence="1">
    <location>
        <begin position="71"/>
        <end position="91"/>
    </location>
</feature>
<dbReference type="AlphaFoldDB" id="A0A225AVL5"/>
<dbReference type="EMBL" id="LFMY01000011">
    <property type="protein sequence ID" value="OKL57527.1"/>
    <property type="molecule type" value="Genomic_DNA"/>
</dbReference>
<dbReference type="PANTHER" id="PTHR35872:SF2">
    <property type="entry name" value="INTEGRAL MEMBRANE PROTEIN (AFU_ORTHOLOGUE AFUA_5G07110)"/>
    <property type="match status" value="1"/>
</dbReference>
<dbReference type="STRING" id="1441469.A0A225AVL5"/>
<feature type="region of interest" description="Disordered" evidence="1">
    <location>
        <begin position="622"/>
        <end position="647"/>
    </location>
</feature>
<keyword evidence="4" id="KW-1185">Reference proteome</keyword>
<dbReference type="OrthoDB" id="3365211at2759"/>
<dbReference type="Proteomes" id="UP000214365">
    <property type="component" value="Unassembled WGS sequence"/>
</dbReference>
<feature type="compositionally biased region" description="Polar residues" evidence="1">
    <location>
        <begin position="13"/>
        <end position="23"/>
    </location>
</feature>
<proteinExistence type="predicted"/>
<evidence type="ECO:0000256" key="2">
    <source>
        <dbReference type="SAM" id="Phobius"/>
    </source>
</evidence>
<evidence type="ECO:0000313" key="3">
    <source>
        <dbReference type="EMBL" id="OKL57527.1"/>
    </source>
</evidence>
<evidence type="ECO:0000256" key="1">
    <source>
        <dbReference type="SAM" id="MobiDB-lite"/>
    </source>
</evidence>